<dbReference type="Pfam" id="PF04860">
    <property type="entry name" value="Phage_portal"/>
    <property type="match status" value="1"/>
</dbReference>
<organism evidence="1">
    <name type="scientific">marine sediment metagenome</name>
    <dbReference type="NCBI Taxonomy" id="412755"/>
    <lineage>
        <taxon>unclassified sequences</taxon>
        <taxon>metagenomes</taxon>
        <taxon>ecological metagenomes</taxon>
    </lineage>
</organism>
<reference evidence="1" key="1">
    <citation type="journal article" date="2014" name="Front. Microbiol.">
        <title>High frequency of phylogenetically diverse reductive dehalogenase-homologous genes in deep subseafloor sedimentary metagenomes.</title>
        <authorList>
            <person name="Kawai M."/>
            <person name="Futagami T."/>
            <person name="Toyoda A."/>
            <person name="Takaki Y."/>
            <person name="Nishi S."/>
            <person name="Hori S."/>
            <person name="Arai W."/>
            <person name="Tsubouchi T."/>
            <person name="Morono Y."/>
            <person name="Uchiyama I."/>
            <person name="Ito T."/>
            <person name="Fujiyama A."/>
            <person name="Inagaki F."/>
            <person name="Takami H."/>
        </authorList>
    </citation>
    <scope>NUCLEOTIDE SEQUENCE</scope>
    <source>
        <strain evidence="1">Expedition CK06-06</strain>
    </source>
</reference>
<dbReference type="EMBL" id="BARS01011367">
    <property type="protein sequence ID" value="GAF89125.1"/>
    <property type="molecule type" value="Genomic_DNA"/>
</dbReference>
<accession>X0UKW3</accession>
<evidence type="ECO:0008006" key="2">
    <source>
        <dbReference type="Google" id="ProtNLM"/>
    </source>
</evidence>
<feature type="non-terminal residue" evidence="1">
    <location>
        <position position="236"/>
    </location>
</feature>
<comment type="caution">
    <text evidence="1">The sequence shown here is derived from an EMBL/GenBank/DDBJ whole genome shotgun (WGS) entry which is preliminary data.</text>
</comment>
<proteinExistence type="predicted"/>
<evidence type="ECO:0000313" key="1">
    <source>
        <dbReference type="EMBL" id="GAF89125.1"/>
    </source>
</evidence>
<gene>
    <name evidence="1" type="ORF">S01H1_20699</name>
</gene>
<dbReference type="InterPro" id="IPR006944">
    <property type="entry name" value="Phage/GTA_portal"/>
</dbReference>
<name>X0UKW3_9ZZZZ</name>
<protein>
    <recommendedName>
        <fullName evidence="2">Phage portal protein</fullName>
    </recommendedName>
</protein>
<sequence>MAKITIRFPRVPKIFRGFSLKQSRTWGAILMLTGQQPVWSKKDYAVLSREGFQKCMTAYSCVSLISQTCAGIPWQLFSTPRTEREKVKELKKHELLDLMKRPNPFEGQSAFMERAISFYKLAGNSYIERVGPNPGKPKELYSLRPDRVKVDPGDTMGLVKGYIYSAGGKKEEFYDGEILHIKSFHPLDDWYGLSPIEVAASGIDISNMALSWNYKLLQNDARPSGTLSTDKNLDEP</sequence>
<dbReference type="AlphaFoldDB" id="X0UKW3"/>